<reference evidence="1 2" key="1">
    <citation type="journal article" date="2019" name="Sci. Rep.">
        <title>Orb-weaving spider Araneus ventricosus genome elucidates the spidroin gene catalogue.</title>
        <authorList>
            <person name="Kono N."/>
            <person name="Nakamura H."/>
            <person name="Ohtoshi R."/>
            <person name="Moran D.A.P."/>
            <person name="Shinohara A."/>
            <person name="Yoshida Y."/>
            <person name="Fujiwara M."/>
            <person name="Mori M."/>
            <person name="Tomita M."/>
            <person name="Arakawa K."/>
        </authorList>
    </citation>
    <scope>NUCLEOTIDE SEQUENCE [LARGE SCALE GENOMIC DNA]</scope>
</reference>
<protein>
    <submittedName>
        <fullName evidence="1">Uncharacterized protein</fullName>
    </submittedName>
</protein>
<comment type="caution">
    <text evidence="1">The sequence shown here is derived from an EMBL/GenBank/DDBJ whole genome shotgun (WGS) entry which is preliminary data.</text>
</comment>
<evidence type="ECO:0000313" key="2">
    <source>
        <dbReference type="Proteomes" id="UP000499080"/>
    </source>
</evidence>
<sequence>MLLKSGERDARSGVTLVILPWFNIMRSVLNCPHAASKRDVNKTILMPGDLGGQHTMLKTEQCSWRHLLSSPDEHGVAFVQAHQNAHRP</sequence>
<gene>
    <name evidence="1" type="ORF">AVEN_52064_1</name>
</gene>
<keyword evidence="2" id="KW-1185">Reference proteome</keyword>
<organism evidence="1 2">
    <name type="scientific">Araneus ventricosus</name>
    <name type="common">Orbweaver spider</name>
    <name type="synonym">Epeira ventricosa</name>
    <dbReference type="NCBI Taxonomy" id="182803"/>
    <lineage>
        <taxon>Eukaryota</taxon>
        <taxon>Metazoa</taxon>
        <taxon>Ecdysozoa</taxon>
        <taxon>Arthropoda</taxon>
        <taxon>Chelicerata</taxon>
        <taxon>Arachnida</taxon>
        <taxon>Araneae</taxon>
        <taxon>Araneomorphae</taxon>
        <taxon>Entelegynae</taxon>
        <taxon>Araneoidea</taxon>
        <taxon>Araneidae</taxon>
        <taxon>Araneus</taxon>
    </lineage>
</organism>
<dbReference type="Proteomes" id="UP000499080">
    <property type="component" value="Unassembled WGS sequence"/>
</dbReference>
<accession>A0A4Y2CHV0</accession>
<evidence type="ECO:0000313" key="1">
    <source>
        <dbReference type="EMBL" id="GBM02895.1"/>
    </source>
</evidence>
<dbReference type="AlphaFoldDB" id="A0A4Y2CHV0"/>
<proteinExistence type="predicted"/>
<name>A0A4Y2CHV0_ARAVE</name>
<dbReference type="EMBL" id="BGPR01000184">
    <property type="protein sequence ID" value="GBM02895.1"/>
    <property type="molecule type" value="Genomic_DNA"/>
</dbReference>